<evidence type="ECO:0000256" key="1">
    <source>
        <dbReference type="ARBA" id="ARBA00022741"/>
    </source>
</evidence>
<keyword evidence="2 3" id="KW-0067">ATP-binding</keyword>
<evidence type="ECO:0000313" key="7">
    <source>
        <dbReference type="Proteomes" id="UP001586593"/>
    </source>
</evidence>
<dbReference type="Proteomes" id="UP001586593">
    <property type="component" value="Unassembled WGS sequence"/>
</dbReference>
<reference evidence="6 7" key="1">
    <citation type="journal article" date="2024" name="Commun. Biol.">
        <title>Comparative genomic analysis of thermophilic fungi reveals convergent evolutionary adaptations and gene losses.</title>
        <authorList>
            <person name="Steindorff A.S."/>
            <person name="Aguilar-Pontes M.V."/>
            <person name="Robinson A.J."/>
            <person name="Andreopoulos B."/>
            <person name="LaButti K."/>
            <person name="Kuo A."/>
            <person name="Mondo S."/>
            <person name="Riley R."/>
            <person name="Otillar R."/>
            <person name="Haridas S."/>
            <person name="Lipzen A."/>
            <person name="Grimwood J."/>
            <person name="Schmutz J."/>
            <person name="Clum A."/>
            <person name="Reid I.D."/>
            <person name="Moisan M.C."/>
            <person name="Butler G."/>
            <person name="Nguyen T.T.M."/>
            <person name="Dewar K."/>
            <person name="Conant G."/>
            <person name="Drula E."/>
            <person name="Henrissat B."/>
            <person name="Hansel C."/>
            <person name="Singer S."/>
            <person name="Hutchinson M.I."/>
            <person name="de Vries R.P."/>
            <person name="Natvig D.O."/>
            <person name="Powell A.J."/>
            <person name="Tsang A."/>
            <person name="Grigoriev I.V."/>
        </authorList>
    </citation>
    <scope>NUCLEOTIDE SEQUENCE [LARGE SCALE GENOMIC DNA]</scope>
    <source>
        <strain evidence="6 7">ATCC 24622</strain>
    </source>
</reference>
<dbReference type="InterPro" id="IPR008271">
    <property type="entry name" value="Ser/Thr_kinase_AS"/>
</dbReference>
<accession>A0ABR3XMZ9</accession>
<dbReference type="SMART" id="SM00220">
    <property type="entry name" value="S_TKc"/>
    <property type="match status" value="1"/>
</dbReference>
<dbReference type="Gene3D" id="1.10.510.10">
    <property type="entry name" value="Transferase(Phosphotransferase) domain 1"/>
    <property type="match status" value="1"/>
</dbReference>
<dbReference type="EMBL" id="JAZHXJ010000065">
    <property type="protein sequence ID" value="KAL1877366.1"/>
    <property type="molecule type" value="Genomic_DNA"/>
</dbReference>
<feature type="domain" description="Protein kinase" evidence="5">
    <location>
        <begin position="212"/>
        <end position="464"/>
    </location>
</feature>
<keyword evidence="1 3" id="KW-0547">Nucleotide-binding</keyword>
<name>A0ABR3XMZ9_9PEZI</name>
<dbReference type="PROSITE" id="PS00107">
    <property type="entry name" value="PROTEIN_KINASE_ATP"/>
    <property type="match status" value="1"/>
</dbReference>
<keyword evidence="7" id="KW-1185">Reference proteome</keyword>
<dbReference type="InterPro" id="IPR000719">
    <property type="entry name" value="Prot_kinase_dom"/>
</dbReference>
<protein>
    <recommendedName>
        <fullName evidence="5">Protein kinase domain-containing protein</fullName>
    </recommendedName>
</protein>
<dbReference type="InterPro" id="IPR011009">
    <property type="entry name" value="Kinase-like_dom_sf"/>
</dbReference>
<dbReference type="InterPro" id="IPR017441">
    <property type="entry name" value="Protein_kinase_ATP_BS"/>
</dbReference>
<dbReference type="SUPFAM" id="SSF56112">
    <property type="entry name" value="Protein kinase-like (PK-like)"/>
    <property type="match status" value="1"/>
</dbReference>
<feature type="compositionally biased region" description="Basic residues" evidence="4">
    <location>
        <begin position="506"/>
        <end position="515"/>
    </location>
</feature>
<dbReference type="PROSITE" id="PS00108">
    <property type="entry name" value="PROTEIN_KINASE_ST"/>
    <property type="match status" value="1"/>
</dbReference>
<feature type="binding site" evidence="3">
    <location>
        <position position="241"/>
    </location>
    <ligand>
        <name>ATP</name>
        <dbReference type="ChEBI" id="CHEBI:30616"/>
    </ligand>
</feature>
<dbReference type="PANTHER" id="PTHR44167">
    <property type="entry name" value="OVARIAN-SPECIFIC SERINE/THREONINE-PROTEIN KINASE LOK-RELATED"/>
    <property type="match status" value="1"/>
</dbReference>
<evidence type="ECO:0000256" key="3">
    <source>
        <dbReference type="PROSITE-ProRule" id="PRU10141"/>
    </source>
</evidence>
<evidence type="ECO:0000313" key="6">
    <source>
        <dbReference type="EMBL" id="KAL1877366.1"/>
    </source>
</evidence>
<evidence type="ECO:0000256" key="4">
    <source>
        <dbReference type="SAM" id="MobiDB-lite"/>
    </source>
</evidence>
<dbReference type="PROSITE" id="PS50011">
    <property type="entry name" value="PROTEIN_KINASE_DOM"/>
    <property type="match status" value="1"/>
</dbReference>
<dbReference type="Pfam" id="PF00069">
    <property type="entry name" value="Pkinase"/>
    <property type="match status" value="1"/>
</dbReference>
<gene>
    <name evidence="6" type="ORF">VTK73DRAFT_8661</name>
</gene>
<comment type="caution">
    <text evidence="6">The sequence shown here is derived from an EMBL/GenBank/DDBJ whole genome shotgun (WGS) entry which is preliminary data.</text>
</comment>
<proteinExistence type="predicted"/>
<organism evidence="6 7">
    <name type="scientific">Phialemonium thermophilum</name>
    <dbReference type="NCBI Taxonomy" id="223376"/>
    <lineage>
        <taxon>Eukaryota</taxon>
        <taxon>Fungi</taxon>
        <taxon>Dikarya</taxon>
        <taxon>Ascomycota</taxon>
        <taxon>Pezizomycotina</taxon>
        <taxon>Sordariomycetes</taxon>
        <taxon>Sordariomycetidae</taxon>
        <taxon>Cephalothecales</taxon>
        <taxon>Cephalothecaceae</taxon>
        <taxon>Phialemonium</taxon>
    </lineage>
</organism>
<evidence type="ECO:0000259" key="5">
    <source>
        <dbReference type="PROSITE" id="PS50011"/>
    </source>
</evidence>
<evidence type="ECO:0000256" key="2">
    <source>
        <dbReference type="ARBA" id="ARBA00022840"/>
    </source>
</evidence>
<sequence>MTRDPHPETLFHLVPSNQVARDALLDSGNKRFVSKSSRGVPGLEVGFHVPSTSLGRVITRLGSNADLTLRRSSSGKPMWAEHVAFEFNPASNVVVVSVRANKASVKFSALVSRLDRPDRSDLPRPTLGDGVILYTQDYRLSIAAYKFLLLWARDSEPLLRNIAFEGYRRALVLLKNIGARELLSAEDDDLETYTWPLERLQSAKKHIVKEIPGTRTFVGNGAFGKVFQAIDNGTGYRFAIKVVELEKYSDIRAARALMYQEMKILDSLRHEHIIECLGHHRFDTFFPEIFMPLREGSLTSLIRKEVVADHRRLCLDVLQQMLSALDYLASKDLVHRDVKPDNILYARLPEGDGFLFQLSDFGLAHYRSMATTICGTGFYQAPELRPEESQIDAPQSPKMDVWSLFATMVAIDSRFRDFPPRADDYGVVLGVLQAKAPTSLLEPMARLDPNRRASAAQMLVQLFAGKGLTTLSSRVAPIEPARPEPFAAVLSAPPYLRRLDAVARPPRVRSLRSRRCQSSEPGRRGHKPARPASQPVRVPRDGVKKRWMAPPAARRANLITVPRRVSTPSSMLDFSGRTLPISEGSSAIAARQRFAYAITRQECQSGEVTTESGNSDW</sequence>
<dbReference type="PANTHER" id="PTHR44167:SF24">
    <property type="entry name" value="SERINE_THREONINE-PROTEIN KINASE CHK2"/>
    <property type="match status" value="1"/>
</dbReference>
<feature type="region of interest" description="Disordered" evidence="4">
    <location>
        <begin position="506"/>
        <end position="542"/>
    </location>
</feature>